<name>A0A2H1HV74_9MICO</name>
<comment type="similarity">
    <text evidence="1">Belongs to the 'phage' integrase family.</text>
</comment>
<dbReference type="PANTHER" id="PTHR30349:SF64">
    <property type="entry name" value="PROPHAGE INTEGRASE INTD-RELATED"/>
    <property type="match status" value="1"/>
</dbReference>
<dbReference type="PROSITE" id="PS51900">
    <property type="entry name" value="CB"/>
    <property type="match status" value="1"/>
</dbReference>
<dbReference type="InterPro" id="IPR010998">
    <property type="entry name" value="Integrase_recombinase_N"/>
</dbReference>
<keyword evidence="3" id="KW-0233">DNA recombination</keyword>
<dbReference type="Proteomes" id="UP000234382">
    <property type="component" value="Unassembled WGS sequence"/>
</dbReference>
<dbReference type="Gene3D" id="1.10.150.130">
    <property type="match status" value="1"/>
</dbReference>
<dbReference type="GO" id="GO:0015074">
    <property type="term" value="P:DNA integration"/>
    <property type="evidence" value="ECO:0007669"/>
    <property type="project" value="InterPro"/>
</dbReference>
<organism evidence="7 8">
    <name type="scientific">Brevibacterium iodinum ATCC 49514</name>
    <dbReference type="NCBI Taxonomy" id="1255616"/>
    <lineage>
        <taxon>Bacteria</taxon>
        <taxon>Bacillati</taxon>
        <taxon>Actinomycetota</taxon>
        <taxon>Actinomycetes</taxon>
        <taxon>Micrococcales</taxon>
        <taxon>Brevibacteriaceae</taxon>
        <taxon>Brevibacterium</taxon>
    </lineage>
</organism>
<evidence type="ECO:0000256" key="1">
    <source>
        <dbReference type="ARBA" id="ARBA00008857"/>
    </source>
</evidence>
<dbReference type="InterPro" id="IPR058717">
    <property type="entry name" value="Phage_L5_Integrase_N"/>
</dbReference>
<keyword evidence="8" id="KW-1185">Reference proteome</keyword>
<dbReference type="Pfam" id="PF26003">
    <property type="entry name" value="Integrase_N_phage"/>
    <property type="match status" value="1"/>
</dbReference>
<dbReference type="InterPro" id="IPR011010">
    <property type="entry name" value="DNA_brk_join_enz"/>
</dbReference>
<dbReference type="InterPro" id="IPR044068">
    <property type="entry name" value="CB"/>
</dbReference>
<dbReference type="GO" id="GO:0003677">
    <property type="term" value="F:DNA binding"/>
    <property type="evidence" value="ECO:0007669"/>
    <property type="project" value="UniProtKB-UniRule"/>
</dbReference>
<evidence type="ECO:0000313" key="8">
    <source>
        <dbReference type="Proteomes" id="UP000234382"/>
    </source>
</evidence>
<feature type="domain" description="Tyr recombinase" evidence="5">
    <location>
        <begin position="159"/>
        <end position="345"/>
    </location>
</feature>
<dbReference type="PROSITE" id="PS51898">
    <property type="entry name" value="TYR_RECOMBINASE"/>
    <property type="match status" value="1"/>
</dbReference>
<proteinExistence type="inferred from homology"/>
<protein>
    <submittedName>
        <fullName evidence="7">Site-specific recombinase XerD</fullName>
    </submittedName>
</protein>
<dbReference type="InterPro" id="IPR002104">
    <property type="entry name" value="Integrase_catalytic"/>
</dbReference>
<dbReference type="GO" id="GO:0006310">
    <property type="term" value="P:DNA recombination"/>
    <property type="evidence" value="ECO:0007669"/>
    <property type="project" value="UniProtKB-KW"/>
</dbReference>
<evidence type="ECO:0000256" key="3">
    <source>
        <dbReference type="ARBA" id="ARBA00023172"/>
    </source>
</evidence>
<evidence type="ECO:0000256" key="2">
    <source>
        <dbReference type="ARBA" id="ARBA00023125"/>
    </source>
</evidence>
<gene>
    <name evidence="7" type="ORF">BI49514_00324</name>
</gene>
<dbReference type="EMBL" id="FXYX01000001">
    <property type="protein sequence ID" value="SMX66808.1"/>
    <property type="molecule type" value="Genomic_DNA"/>
</dbReference>
<dbReference type="InterPro" id="IPR013762">
    <property type="entry name" value="Integrase-like_cat_sf"/>
</dbReference>
<dbReference type="Pfam" id="PF00589">
    <property type="entry name" value="Phage_integrase"/>
    <property type="match status" value="1"/>
</dbReference>
<evidence type="ECO:0000256" key="4">
    <source>
        <dbReference type="PROSITE-ProRule" id="PRU01248"/>
    </source>
</evidence>
<reference evidence="8" key="1">
    <citation type="submission" date="2017-03" db="EMBL/GenBank/DDBJ databases">
        <authorList>
            <person name="Monnet C."/>
        </authorList>
    </citation>
    <scope>NUCLEOTIDE SEQUENCE [LARGE SCALE GENOMIC DNA]</scope>
    <source>
        <strain evidence="8">ATCC 49514</strain>
    </source>
</reference>
<dbReference type="InterPro" id="IPR050090">
    <property type="entry name" value="Tyrosine_recombinase_XerCD"/>
</dbReference>
<dbReference type="SUPFAM" id="SSF56349">
    <property type="entry name" value="DNA breaking-rejoining enzymes"/>
    <property type="match status" value="1"/>
</dbReference>
<dbReference type="PANTHER" id="PTHR30349">
    <property type="entry name" value="PHAGE INTEGRASE-RELATED"/>
    <property type="match status" value="1"/>
</dbReference>
<dbReference type="Gene3D" id="1.10.443.10">
    <property type="entry name" value="Intergrase catalytic core"/>
    <property type="match status" value="1"/>
</dbReference>
<evidence type="ECO:0000259" key="5">
    <source>
        <dbReference type="PROSITE" id="PS51898"/>
    </source>
</evidence>
<dbReference type="CDD" id="cd01189">
    <property type="entry name" value="INT_ICEBs1_C_like"/>
    <property type="match status" value="1"/>
</dbReference>
<dbReference type="AlphaFoldDB" id="A0A2H1HV74"/>
<evidence type="ECO:0000259" key="6">
    <source>
        <dbReference type="PROSITE" id="PS51900"/>
    </source>
</evidence>
<sequence length="369" mass="41040">MASIQKTKSRTWQVRYKDPSGRHRAKTYRLKADAQKFLHSVETEIARGSYIAAERGAVDVPTWVQRHLDSRADLGVTTRNRTQNIIDVHIKPKWASVALSDVEHADVAAWAKQLLGTLSVRSVKKIVNVLSAAYDSAVRDRRVHSNPCRGLKFPKATPKSKIFLSAEQVEDLAGATPDDRQALIVYVLAYCGLRWGELAGLRVQDFDPLRRRLNIEQTIVDDGGKSFVKPPKDHEIRSVPVPKFLVEKIAAYIATAGMTDLIFTSPRGGPLRNRNERGRWFNQAVDAIGVPELTPHGLRHTAASMAISARASVLSVQRMLGHSSATVTLDVYSSLFEDDLDEVADRLDRARAETGLRDSYATGSVRKIR</sequence>
<feature type="domain" description="Core-binding (CB)" evidence="6">
    <location>
        <begin position="58"/>
        <end position="138"/>
    </location>
</feature>
<accession>A0A2H1HV74</accession>
<evidence type="ECO:0000313" key="7">
    <source>
        <dbReference type="EMBL" id="SMX66808.1"/>
    </source>
</evidence>
<keyword evidence="2 4" id="KW-0238">DNA-binding</keyword>